<dbReference type="AlphaFoldDB" id="A0A4Q9RG85"/>
<name>A0A4Q9RG85_9GAMM</name>
<accession>A0A4Q9RG85</accession>
<dbReference type="Proteomes" id="UP000292639">
    <property type="component" value="Unassembled WGS sequence"/>
</dbReference>
<evidence type="ECO:0000313" key="1">
    <source>
        <dbReference type="EMBL" id="TBV00073.1"/>
    </source>
</evidence>
<proteinExistence type="predicted"/>
<gene>
    <name evidence="1" type="ORF">DNJ96_01970</name>
</gene>
<comment type="caution">
    <text evidence="1">The sequence shown here is derived from an EMBL/GenBank/DDBJ whole genome shotgun (WGS) entry which is preliminary data.</text>
</comment>
<evidence type="ECO:0000313" key="2">
    <source>
        <dbReference type="Proteomes" id="UP000292639"/>
    </source>
</evidence>
<keyword evidence="2" id="KW-1185">Reference proteome</keyword>
<sequence>MKKGLGVLFSFQRSPLESTCIQGFPVHFLSAGLIGLPGALKARLPGHLDSLGPQRQALTLDTVGSDSFKDDSKPLRIISALASFSIIHVQARQPLALCRACLIQAYRPLHARDSACLPA</sequence>
<protein>
    <submittedName>
        <fullName evidence="1">Uncharacterized protein</fullName>
    </submittedName>
</protein>
<reference evidence="1 2" key="1">
    <citation type="submission" date="2018-06" db="EMBL/GenBank/DDBJ databases">
        <title>Three novel Pseudomonas species isolated from symptomatic oak.</title>
        <authorList>
            <person name="Bueno-Gonzalez V."/>
            <person name="Brady C."/>
        </authorList>
    </citation>
    <scope>NUCLEOTIDE SEQUENCE [LARGE SCALE GENOMIC DNA]</scope>
    <source>
        <strain evidence="1 2">P17C</strain>
    </source>
</reference>
<dbReference type="EMBL" id="QJUP01000001">
    <property type="protein sequence ID" value="TBV00073.1"/>
    <property type="molecule type" value="Genomic_DNA"/>
</dbReference>
<organism evidence="1 2">
    <name type="scientific">Stutzerimonas kirkiae</name>
    <dbReference type="NCBI Taxonomy" id="2211392"/>
    <lineage>
        <taxon>Bacteria</taxon>
        <taxon>Pseudomonadati</taxon>
        <taxon>Pseudomonadota</taxon>
        <taxon>Gammaproteobacteria</taxon>
        <taxon>Pseudomonadales</taxon>
        <taxon>Pseudomonadaceae</taxon>
        <taxon>Stutzerimonas</taxon>
    </lineage>
</organism>